<dbReference type="GO" id="GO:1990351">
    <property type="term" value="C:transporter complex"/>
    <property type="evidence" value="ECO:0007669"/>
    <property type="project" value="TreeGrafter"/>
</dbReference>
<dbReference type="GO" id="GO:0043165">
    <property type="term" value="P:Gram-negative-bacterium-type cell outer membrane assembly"/>
    <property type="evidence" value="ECO:0007669"/>
    <property type="project" value="UniProtKB-UniRule"/>
</dbReference>
<comment type="function">
    <text evidence="1">Involved in the assembly of lipopolysaccharide (LPS) at the surface of the outer membrane.</text>
</comment>
<dbReference type="InterPro" id="IPR050218">
    <property type="entry name" value="LptD"/>
</dbReference>
<evidence type="ECO:0000259" key="2">
    <source>
        <dbReference type="Pfam" id="PF04453"/>
    </source>
</evidence>
<dbReference type="EMBL" id="CYPR01000160">
    <property type="protein sequence ID" value="CUH39639.1"/>
    <property type="molecule type" value="Genomic_DNA"/>
</dbReference>
<dbReference type="InterPro" id="IPR007543">
    <property type="entry name" value="LptD_C"/>
</dbReference>
<comment type="similarity">
    <text evidence="1">Belongs to the LptD family.</text>
</comment>
<dbReference type="PANTHER" id="PTHR30189:SF1">
    <property type="entry name" value="LPS-ASSEMBLY PROTEIN LPTD"/>
    <property type="match status" value="1"/>
</dbReference>
<dbReference type="RefSeq" id="WP_055663795.1">
    <property type="nucleotide sequence ID" value="NZ_CYPR01000160.1"/>
</dbReference>
<keyword evidence="4" id="KW-1185">Reference proteome</keyword>
<evidence type="ECO:0000313" key="4">
    <source>
        <dbReference type="Proteomes" id="UP000049455"/>
    </source>
</evidence>
<reference evidence="3 4" key="1">
    <citation type="submission" date="2015-09" db="EMBL/GenBank/DDBJ databases">
        <authorList>
            <person name="Jackson K.R."/>
            <person name="Lunt B.L."/>
            <person name="Fisher J.N.B."/>
            <person name="Gardner A.V."/>
            <person name="Bailey M.E."/>
            <person name="Deus L.M."/>
            <person name="Earl A.S."/>
            <person name="Gibby P.D."/>
            <person name="Hartmann K.A."/>
            <person name="Liu J.E."/>
            <person name="Manci A.M."/>
            <person name="Nielsen D.A."/>
            <person name="Solomon M.B."/>
            <person name="Breakwell D.P."/>
            <person name="Burnett S.H."/>
            <person name="Grose J.H."/>
        </authorList>
    </citation>
    <scope>NUCLEOTIDE SEQUENCE [LARGE SCALE GENOMIC DNA]</scope>
    <source>
        <strain evidence="3 4">CECT 7799</strain>
    </source>
</reference>
<comment type="subunit">
    <text evidence="1">Component of the lipopolysaccharide transport and assembly complex.</text>
</comment>
<keyword evidence="1" id="KW-0998">Cell outer membrane</keyword>
<dbReference type="Pfam" id="PF04453">
    <property type="entry name" value="LptD"/>
    <property type="match status" value="1"/>
</dbReference>
<keyword evidence="1" id="KW-0472">Membrane</keyword>
<proteinExistence type="inferred from homology"/>
<dbReference type="PANTHER" id="PTHR30189">
    <property type="entry name" value="LPS-ASSEMBLY PROTEIN"/>
    <property type="match status" value="1"/>
</dbReference>
<dbReference type="HAMAP" id="MF_01411">
    <property type="entry name" value="LPS_assembly_LptD"/>
    <property type="match status" value="1"/>
</dbReference>
<sequence precursor="true">MRALRLIFAWLVLSLPALAQEGPATLVADRIDFDQDRLVASGKVEIFADGRILRADRITYLRDEDRVIVDGDVTLIDGPDTVLVADYASLSADLRNSVVQGARLVLDRRLQISATEAATGAEGRYTELYQTVASSCTVCAENPVPLWQIRARRIVHDKEEGQLYFEGARFEVAGVPVAWLPTLRLPDPTVMRSRGLLAPRFTTDDQLGTGVTLPYFIPLGPSRDITLSPFVTNREARALGFRYRQAFDNGAVEAIGALATDQVRPDETRGYLFADGTFALPRDYRLDFDLQLVTDDTYLLDYGIDERDRLESSLSIGRIDRDDLFVAEIVAFNTLRADEQNRYLPTPVLTVERTRRVPREVYGGQLIWTLQAHARRRAASEIPADGPDNAARDVRRLSAGLDWRRSEITADGFVLTGLAGFHLDTYHVTDDPTFEDRLFARAVPYAGLEVRLPLARRDPGGVRHVIEPVAQVILAPTNVSRTPNEDSLTPEFDEGNLFSPNRFPGRDTRELGNRLNAGVSYTRYDPTGWNLGGTVGRVWRAEDLEQFRDGTGLGGTASDWLVSVEAEWRDAFLVMNRSLFSDAFSFSSSETILRWSGPRHALSTRYTWLDEDVGAERFSNTGEWEVDAAYDLARDWTGRVNWRYDFVDDEASRAGLGLTYRSDCVTVDFDVERRFTSSDDLEPTTRFGLGVELAGFGADDRPVKRRRCGL</sequence>
<dbReference type="InterPro" id="IPR020889">
    <property type="entry name" value="LipoPS_assembly_LptD"/>
</dbReference>
<feature type="chain" id="PRO_5008992018" description="LPS-assembly protein LptD" evidence="1">
    <location>
        <begin position="20"/>
        <end position="710"/>
    </location>
</feature>
<dbReference type="STRING" id="313367.JSE7799_02366"/>
<evidence type="ECO:0000313" key="3">
    <source>
        <dbReference type="EMBL" id="CUH39639.1"/>
    </source>
</evidence>
<dbReference type="Proteomes" id="UP000049455">
    <property type="component" value="Unassembled WGS sequence"/>
</dbReference>
<protein>
    <recommendedName>
        <fullName evidence="1">LPS-assembly protein LptD</fullName>
    </recommendedName>
</protein>
<feature type="domain" description="LptD C-terminal" evidence="2">
    <location>
        <begin position="268"/>
        <end position="636"/>
    </location>
</feature>
<dbReference type="GO" id="GO:0009279">
    <property type="term" value="C:cell outer membrane"/>
    <property type="evidence" value="ECO:0007669"/>
    <property type="project" value="UniProtKB-SubCell"/>
</dbReference>
<name>A0A0M7BBR7_9RHOB</name>
<organism evidence="3 4">
    <name type="scientific">Jannaschia seosinensis</name>
    <dbReference type="NCBI Taxonomy" id="313367"/>
    <lineage>
        <taxon>Bacteria</taxon>
        <taxon>Pseudomonadati</taxon>
        <taxon>Pseudomonadota</taxon>
        <taxon>Alphaproteobacteria</taxon>
        <taxon>Rhodobacterales</taxon>
        <taxon>Roseobacteraceae</taxon>
        <taxon>Jannaschia</taxon>
    </lineage>
</organism>
<evidence type="ECO:0000256" key="1">
    <source>
        <dbReference type="HAMAP-Rule" id="MF_01411"/>
    </source>
</evidence>
<dbReference type="OrthoDB" id="9760225at2"/>
<comment type="subcellular location">
    <subcellularLocation>
        <location evidence="1">Cell outer membrane</location>
    </subcellularLocation>
</comment>
<keyword evidence="1" id="KW-0732">Signal</keyword>
<dbReference type="GO" id="GO:0015920">
    <property type="term" value="P:lipopolysaccharide transport"/>
    <property type="evidence" value="ECO:0007669"/>
    <property type="project" value="InterPro"/>
</dbReference>
<feature type="signal peptide" evidence="1">
    <location>
        <begin position="1"/>
        <end position="19"/>
    </location>
</feature>
<dbReference type="AlphaFoldDB" id="A0A0M7BBR7"/>
<comment type="caution">
    <text evidence="1">Lacks conserved residue(s) required for the propagation of feature annotation.</text>
</comment>
<dbReference type="SUPFAM" id="SSF56935">
    <property type="entry name" value="Porins"/>
    <property type="match status" value="1"/>
</dbReference>
<gene>
    <name evidence="1 3" type="primary">lptD</name>
    <name evidence="3" type="ORF">JSE7799_02366</name>
</gene>
<accession>A0A0M7BBR7</accession>